<feature type="region of interest" description="Disordered" evidence="1">
    <location>
        <begin position="195"/>
        <end position="227"/>
    </location>
</feature>
<dbReference type="EMBL" id="KV784359">
    <property type="protein sequence ID" value="OEU15713.1"/>
    <property type="molecule type" value="Genomic_DNA"/>
</dbReference>
<dbReference type="Proteomes" id="UP000095751">
    <property type="component" value="Unassembled WGS sequence"/>
</dbReference>
<name>A0A1E7FD22_9STRA</name>
<reference evidence="2 3" key="1">
    <citation type="submission" date="2016-09" db="EMBL/GenBank/DDBJ databases">
        <title>Extensive genetic diversity and differential bi-allelic expression allows diatom success in the polar Southern Ocean.</title>
        <authorList>
            <consortium name="DOE Joint Genome Institute"/>
            <person name="Mock T."/>
            <person name="Otillar R.P."/>
            <person name="Strauss J."/>
            <person name="Dupont C."/>
            <person name="Frickenhaus S."/>
            <person name="Maumus F."/>
            <person name="Mcmullan M."/>
            <person name="Sanges R."/>
            <person name="Schmutz J."/>
            <person name="Toseland A."/>
            <person name="Valas R."/>
            <person name="Veluchamy A."/>
            <person name="Ward B.J."/>
            <person name="Allen A."/>
            <person name="Barry K."/>
            <person name="Falciatore A."/>
            <person name="Ferrante M."/>
            <person name="Fortunato A.E."/>
            <person name="Gloeckner G."/>
            <person name="Gruber A."/>
            <person name="Hipkin R."/>
            <person name="Janech M."/>
            <person name="Kroth P."/>
            <person name="Leese F."/>
            <person name="Lindquist E."/>
            <person name="Lyon B.R."/>
            <person name="Martin J."/>
            <person name="Mayer C."/>
            <person name="Parker M."/>
            <person name="Quesneville H."/>
            <person name="Raymond J."/>
            <person name="Uhlig C."/>
            <person name="Valentin K.U."/>
            <person name="Worden A.Z."/>
            <person name="Armbrust E.V."/>
            <person name="Bowler C."/>
            <person name="Green B."/>
            <person name="Moulton V."/>
            <person name="Van Oosterhout C."/>
            <person name="Grigoriev I."/>
        </authorList>
    </citation>
    <scope>NUCLEOTIDE SEQUENCE [LARGE SCALE GENOMIC DNA]</scope>
    <source>
        <strain evidence="2 3">CCMP1102</strain>
    </source>
</reference>
<gene>
    <name evidence="2" type="ORF">FRACYDRAFT_240405</name>
</gene>
<protein>
    <submittedName>
        <fullName evidence="2">Uncharacterized protein</fullName>
    </submittedName>
</protein>
<proteinExistence type="predicted"/>
<evidence type="ECO:0000313" key="2">
    <source>
        <dbReference type="EMBL" id="OEU15713.1"/>
    </source>
</evidence>
<feature type="compositionally biased region" description="Low complexity" evidence="1">
    <location>
        <begin position="371"/>
        <end position="382"/>
    </location>
</feature>
<accession>A0A1E7FD22</accession>
<organism evidence="2 3">
    <name type="scientific">Fragilariopsis cylindrus CCMP1102</name>
    <dbReference type="NCBI Taxonomy" id="635003"/>
    <lineage>
        <taxon>Eukaryota</taxon>
        <taxon>Sar</taxon>
        <taxon>Stramenopiles</taxon>
        <taxon>Ochrophyta</taxon>
        <taxon>Bacillariophyta</taxon>
        <taxon>Bacillariophyceae</taxon>
        <taxon>Bacillariophycidae</taxon>
        <taxon>Bacillariales</taxon>
        <taxon>Bacillariaceae</taxon>
        <taxon>Fragilariopsis</taxon>
    </lineage>
</organism>
<evidence type="ECO:0000313" key="3">
    <source>
        <dbReference type="Proteomes" id="UP000095751"/>
    </source>
</evidence>
<dbReference type="InParanoid" id="A0A1E7FD22"/>
<feature type="compositionally biased region" description="Acidic residues" evidence="1">
    <location>
        <begin position="209"/>
        <end position="225"/>
    </location>
</feature>
<dbReference type="KEGG" id="fcy:FRACYDRAFT_240405"/>
<feature type="compositionally biased region" description="Basic residues" evidence="1">
    <location>
        <begin position="414"/>
        <end position="424"/>
    </location>
</feature>
<dbReference type="AlphaFoldDB" id="A0A1E7FD22"/>
<evidence type="ECO:0000256" key="1">
    <source>
        <dbReference type="SAM" id="MobiDB-lite"/>
    </source>
</evidence>
<feature type="compositionally biased region" description="Polar residues" evidence="1">
    <location>
        <begin position="425"/>
        <end position="436"/>
    </location>
</feature>
<feature type="compositionally biased region" description="Polar residues" evidence="1">
    <location>
        <begin position="389"/>
        <end position="400"/>
    </location>
</feature>
<sequence>MILLLRLPTLMAATAAVLFLLTILEGLPDVITTVVAAASTASASASELDKQDDVVKIAYCAVQICSDVPWYYPLFTHTFRSATVSSLRANENKNIEIDFYMLRVLPDKTISKKKNATATNLLEEQRKTMCGNVGENWEASDNGEVSDQNLTSIDGIEKVHKNDIQKSEFRRQNVFYKEVTDEWFRAALEERVAGSGACGDHNDGRDSSSEDDDDADDDEDGDLFSENESKPLRNQAYWVYRLFGPQLFREEWFDEVTIDDDADTKYNDDDDDDDDIIVSMMSGRGNKYYKPKYTHWGYLDYDMVFSNNFPDRIYDLYKDSKRRFVGNLPPDVMSFPDQQGAQLFLAGQNTVYAMTRPPEPEQPQEEEEKNTSNSNNDRTNSNNDEKINTTKQENPNSSGSILRKIYRPLAPTRPKLRKSRRKQQRPNTKSSSSSTIRELYRPFRLSKCSSLFDSDTDSLDEVQASLSAIAGLGESPRLAFDFGAQREAYDISHGRWNLKLMLSRTRDGKKKKGGGGRKIKDESTKIIFERTEKAEDSTLSPPRNFTFDMLRKIDINREQHFWKDVAIQMMKAYSTSSTYCHEVKIRNEVSNDEYVRKELNRLYCHYPIELGAATWFGSRYVVGPLADDKRNNNNADGEDLFDAKKELDLIVTRKLIPPPTTKDDGNDYDKALKRTEDWPSFFHWHRNLKSWMPREYCSPQFEAVLYRLNGYINDDYNFRLTGRNEAVNITVGCHTSMQLGGPP</sequence>
<feature type="region of interest" description="Disordered" evidence="1">
    <location>
        <begin position="354"/>
        <end position="436"/>
    </location>
</feature>
<keyword evidence="3" id="KW-1185">Reference proteome</keyword>